<dbReference type="Proteomes" id="UP000027446">
    <property type="component" value="Unassembled WGS sequence"/>
</dbReference>
<evidence type="ECO:0000313" key="4">
    <source>
        <dbReference type="Proteomes" id="UP000027446"/>
    </source>
</evidence>
<gene>
    <name evidence="3" type="ORF">HAD_10890</name>
</gene>
<dbReference type="EMBL" id="ARYH01000001">
    <property type="protein sequence ID" value="KCZ86187.1"/>
    <property type="molecule type" value="Genomic_DNA"/>
</dbReference>
<proteinExistence type="predicted"/>
<keyword evidence="4" id="KW-1185">Reference proteome</keyword>
<dbReference type="InterPro" id="IPR001466">
    <property type="entry name" value="Beta-lactam-related"/>
</dbReference>
<dbReference type="STRING" id="1280949.HAD_10890"/>
<dbReference type="RefSeq" id="WP_035571017.1">
    <property type="nucleotide sequence ID" value="NZ_ARYH01000001.1"/>
</dbReference>
<dbReference type="eggNOG" id="COG1680">
    <property type="taxonomic scope" value="Bacteria"/>
</dbReference>
<feature type="signal peptide" evidence="1">
    <location>
        <begin position="1"/>
        <end position="21"/>
    </location>
</feature>
<dbReference type="InterPro" id="IPR012338">
    <property type="entry name" value="Beta-lactam/transpept-like"/>
</dbReference>
<dbReference type="AlphaFoldDB" id="A0A069E813"/>
<keyword evidence="1" id="KW-0732">Signal</keyword>
<dbReference type="Pfam" id="PF00144">
    <property type="entry name" value="Beta-lactamase"/>
    <property type="match status" value="1"/>
</dbReference>
<organism evidence="3 4">
    <name type="scientific">Hyphomonas adhaerens MHS-3</name>
    <dbReference type="NCBI Taxonomy" id="1280949"/>
    <lineage>
        <taxon>Bacteria</taxon>
        <taxon>Pseudomonadati</taxon>
        <taxon>Pseudomonadota</taxon>
        <taxon>Alphaproteobacteria</taxon>
        <taxon>Hyphomonadales</taxon>
        <taxon>Hyphomonadaceae</taxon>
        <taxon>Hyphomonas</taxon>
    </lineage>
</organism>
<name>A0A069E813_9PROT</name>
<feature type="chain" id="PRO_5001660826" evidence="1">
    <location>
        <begin position="22"/>
        <end position="470"/>
    </location>
</feature>
<reference evidence="3 4" key="1">
    <citation type="journal article" date="2014" name="Antonie Van Leeuwenhoek">
        <title>Hyphomonas beringensis sp. nov. and Hyphomonas chukchiensis sp. nov., isolated from surface seawater of the Bering Sea and Chukchi Sea.</title>
        <authorList>
            <person name="Li C."/>
            <person name="Lai Q."/>
            <person name="Li G."/>
            <person name="Dong C."/>
            <person name="Wang J."/>
            <person name="Liao Y."/>
            <person name="Shao Z."/>
        </authorList>
    </citation>
    <scope>NUCLEOTIDE SEQUENCE [LARGE SCALE GENOMIC DNA]</scope>
    <source>
        <strain evidence="3 4">MHS-3</strain>
    </source>
</reference>
<sequence length="470" mass="51121">MSFRILVLAATILGLTSCATATSDTPSISQVTPAAEIASLVSDVQKSARYPAIAVSVRKGDEVIYEGAVGIADLEQNSIATPETVFAIGSITKSFTSIAISQLVAAGEVDLNASVGTYLTDYVGPAKDVPVWTLMNHTSGLINFNAQPEFPAGSRREFTRREIRDMFETHDLMFPPGSAFSYSNSGTYLLGLIIESVSGQTYDRYLSENVLAPLGLEHTYYNRPSTVIPNRAEGYTVTKDGYENAPLLDPLVPFSAGSLASTVQDIQHYIDMVHRKNVLGDAIRDTLYTQKTFPDGETNPYALGALVIRDWEGHRKIAHAGDIDGFSAYMAYYPDDDVSIVILANTRDVSPTPVGLEQKIARILFNMPRPMKAADALTDREISNLVGDYDIGRMRIGLDRIGIVEQDDGIAFRFGGTAAPTDAIKLVRISGMNFYAENDDEMVFSFGNDDGADLKVDYTGATFAFSKTEE</sequence>
<evidence type="ECO:0000256" key="1">
    <source>
        <dbReference type="SAM" id="SignalP"/>
    </source>
</evidence>
<dbReference type="SUPFAM" id="SSF56601">
    <property type="entry name" value="beta-lactamase/transpeptidase-like"/>
    <property type="match status" value="1"/>
</dbReference>
<dbReference type="PATRIC" id="fig|1280949.3.peg.2228"/>
<dbReference type="InterPro" id="IPR050491">
    <property type="entry name" value="AmpC-like"/>
</dbReference>
<comment type="caution">
    <text evidence="3">The sequence shown here is derived from an EMBL/GenBank/DDBJ whole genome shotgun (WGS) entry which is preliminary data.</text>
</comment>
<evidence type="ECO:0000259" key="2">
    <source>
        <dbReference type="Pfam" id="PF00144"/>
    </source>
</evidence>
<evidence type="ECO:0000313" key="3">
    <source>
        <dbReference type="EMBL" id="KCZ86187.1"/>
    </source>
</evidence>
<dbReference type="Gene3D" id="3.40.710.10">
    <property type="entry name" value="DD-peptidase/beta-lactamase superfamily"/>
    <property type="match status" value="1"/>
</dbReference>
<dbReference type="PANTHER" id="PTHR46825">
    <property type="entry name" value="D-ALANYL-D-ALANINE-CARBOXYPEPTIDASE/ENDOPEPTIDASE AMPH"/>
    <property type="match status" value="1"/>
</dbReference>
<accession>A0A069E813</accession>
<dbReference type="OrthoDB" id="7631522at2"/>
<dbReference type="PROSITE" id="PS51257">
    <property type="entry name" value="PROKAR_LIPOPROTEIN"/>
    <property type="match status" value="1"/>
</dbReference>
<feature type="domain" description="Beta-lactamase-related" evidence="2">
    <location>
        <begin position="38"/>
        <end position="349"/>
    </location>
</feature>
<protein>
    <submittedName>
        <fullName evidence="3">Beta-lactamase</fullName>
    </submittedName>
</protein>
<dbReference type="PANTHER" id="PTHR46825:SF9">
    <property type="entry name" value="BETA-LACTAMASE-RELATED DOMAIN-CONTAINING PROTEIN"/>
    <property type="match status" value="1"/>
</dbReference>